<feature type="compositionally biased region" description="Basic and acidic residues" evidence="1">
    <location>
        <begin position="143"/>
        <end position="155"/>
    </location>
</feature>
<organism evidence="3">
    <name type="scientific">Lichtheimia ramosa</name>
    <dbReference type="NCBI Taxonomy" id="688394"/>
    <lineage>
        <taxon>Eukaryota</taxon>
        <taxon>Fungi</taxon>
        <taxon>Fungi incertae sedis</taxon>
        <taxon>Mucoromycota</taxon>
        <taxon>Mucoromycotina</taxon>
        <taxon>Mucoromycetes</taxon>
        <taxon>Mucorales</taxon>
        <taxon>Lichtheimiaceae</taxon>
        <taxon>Lichtheimia</taxon>
    </lineage>
</organism>
<feature type="compositionally biased region" description="Acidic residues" evidence="1">
    <location>
        <begin position="13"/>
        <end position="24"/>
    </location>
</feature>
<dbReference type="OrthoDB" id="4739136at2759"/>
<protein>
    <recommendedName>
        <fullName evidence="2">DUF7905 domain-containing protein</fullName>
    </recommendedName>
</protein>
<gene>
    <name evidence="3" type="ORF">LRAMOSA08521</name>
</gene>
<accession>A0A077WG13</accession>
<name>A0A077WG13_9FUNG</name>
<evidence type="ECO:0000313" key="3">
    <source>
        <dbReference type="EMBL" id="CDS05993.1"/>
    </source>
</evidence>
<evidence type="ECO:0000256" key="1">
    <source>
        <dbReference type="SAM" id="MobiDB-lite"/>
    </source>
</evidence>
<feature type="region of interest" description="Disordered" evidence="1">
    <location>
        <begin position="314"/>
        <end position="354"/>
    </location>
</feature>
<dbReference type="AlphaFoldDB" id="A0A077WG13"/>
<sequence length="697" mass="81836">MSIIPDIAPDVPYADDSEEEEEESWRDPTILPDRHALRLAQGRELDRVDFDMKHTESPDQMPVDCWMLPPEYTLTDVLGEKRFKLEEIRRDTSTSLKYNESKHQVDIWGEKSCVQRAKQHLDLIVARLNERAEANRRRTKKWGKPERELTPREKRRVDRLAARQAEEKSYQGYPDAPQPYNAIVPLPSDDVPLTKLLGTRDAFLNQMRAECKCWMYVDKNRDNTVRIAGQEEDRVIMAATRMRNWYLRNVRQPYQAMLHLMKQPRNYMLVKYRKLPQGFITYKYATGSEQQTMLSEHRLLESINIGRYDESRIDSSTAEESTNLIDLDDPVTTDTTTSTKKENTSSNLPESLQHMDDDNANRIRHALEYGLESIRLFDWEIRMKIRFGQVCLINYRRIEDTIQLDKLALKTFNNPKFHMALAPCIGRTKDDMRGLFEYMNQHATEFNGSPQTSYVIQARQYPTFTTKHSPSNHRSRREVSAPPPNDENLYHTTTICQFTSERRVGLWNTLTDCHDRITVNCADLESEYSWDLKLQTARRLGSDNMDSPHGKFVDSLRLNEATGRLCLLAKSDDYTPKLVTQKTKWLYEFEEKWIIEIIRDEIWDLEEMEIPEKRQELPIDLSEQEPHRVLFKVSARREEWTDRFADNLGLSVGQAPYWLPRDFLATETEDTKKIMQMAQKITAILSSEVPQYWNTLM</sequence>
<feature type="domain" description="DUF7905" evidence="2">
    <location>
        <begin position="347"/>
        <end position="669"/>
    </location>
</feature>
<feature type="region of interest" description="Disordered" evidence="1">
    <location>
        <begin position="1"/>
        <end position="28"/>
    </location>
</feature>
<feature type="region of interest" description="Disordered" evidence="1">
    <location>
        <begin position="136"/>
        <end position="155"/>
    </location>
</feature>
<proteinExistence type="predicted"/>
<evidence type="ECO:0000259" key="2">
    <source>
        <dbReference type="Pfam" id="PF25482"/>
    </source>
</evidence>
<dbReference type="InterPro" id="IPR057227">
    <property type="entry name" value="DUF7905"/>
</dbReference>
<feature type="region of interest" description="Disordered" evidence="1">
    <location>
        <begin position="465"/>
        <end position="486"/>
    </location>
</feature>
<dbReference type="EMBL" id="LK023318">
    <property type="protein sequence ID" value="CDS05993.1"/>
    <property type="molecule type" value="Genomic_DNA"/>
</dbReference>
<reference evidence="3" key="1">
    <citation type="journal article" date="2014" name="Genome Announc.">
        <title>De novo whole-genome sequence and genome annotation of Lichtheimia ramosa.</title>
        <authorList>
            <person name="Linde J."/>
            <person name="Schwartze V."/>
            <person name="Binder U."/>
            <person name="Lass-Florl C."/>
            <person name="Voigt K."/>
            <person name="Horn F."/>
        </authorList>
    </citation>
    <scope>NUCLEOTIDE SEQUENCE</scope>
    <source>
        <strain evidence="3">JMRC FSU:6197</strain>
    </source>
</reference>
<dbReference type="Pfam" id="PF25482">
    <property type="entry name" value="DUF7905"/>
    <property type="match status" value="1"/>
</dbReference>
<feature type="compositionally biased region" description="Polar residues" evidence="1">
    <location>
        <begin position="314"/>
        <end position="324"/>
    </location>
</feature>